<evidence type="ECO:0008006" key="4">
    <source>
        <dbReference type="Google" id="ProtNLM"/>
    </source>
</evidence>
<keyword evidence="1" id="KW-0732">Signal</keyword>
<keyword evidence="3" id="KW-1185">Reference proteome</keyword>
<comment type="caution">
    <text evidence="2">The sequence shown here is derived from an EMBL/GenBank/DDBJ whole genome shotgun (WGS) entry which is preliminary data.</text>
</comment>
<reference evidence="3" key="1">
    <citation type="journal article" date="2015" name="Nat. Genet.">
        <title>The genome and transcriptome of the zoonotic hookworm Ancylostoma ceylanicum identify infection-specific gene families.</title>
        <authorList>
            <person name="Schwarz E.M."/>
            <person name="Hu Y."/>
            <person name="Antoshechkin I."/>
            <person name="Miller M.M."/>
            <person name="Sternberg P.W."/>
            <person name="Aroian R.V."/>
        </authorList>
    </citation>
    <scope>NUCLEOTIDE SEQUENCE</scope>
    <source>
        <strain evidence="3">HY135</strain>
    </source>
</reference>
<organism evidence="2 3">
    <name type="scientific">Ancylostoma ceylanicum</name>
    <dbReference type="NCBI Taxonomy" id="53326"/>
    <lineage>
        <taxon>Eukaryota</taxon>
        <taxon>Metazoa</taxon>
        <taxon>Ecdysozoa</taxon>
        <taxon>Nematoda</taxon>
        <taxon>Chromadorea</taxon>
        <taxon>Rhabditida</taxon>
        <taxon>Rhabditina</taxon>
        <taxon>Rhabditomorpha</taxon>
        <taxon>Strongyloidea</taxon>
        <taxon>Ancylostomatidae</taxon>
        <taxon>Ancylostomatinae</taxon>
        <taxon>Ancylostoma</taxon>
    </lineage>
</organism>
<name>A0A016VU71_9BILA</name>
<protein>
    <recommendedName>
        <fullName evidence="4">Saposin B-type domain-containing protein</fullName>
    </recommendedName>
</protein>
<dbReference type="EMBL" id="JARK01001341">
    <property type="protein sequence ID" value="EYC30547.1"/>
    <property type="molecule type" value="Genomic_DNA"/>
</dbReference>
<evidence type="ECO:0000313" key="3">
    <source>
        <dbReference type="Proteomes" id="UP000024635"/>
    </source>
</evidence>
<feature type="signal peptide" evidence="1">
    <location>
        <begin position="1"/>
        <end position="19"/>
    </location>
</feature>
<sequence>MKVATTLLAACLIVLAVDAVDDCEICRGLAWALRFAAHQKTLPEEVMKYTCGHYKHGVPNGTDEDVAKCEKVMKEILETEDMVKHARNLENSTVYEDEETICTKDKDYCKT</sequence>
<accession>A0A016VU71</accession>
<proteinExistence type="predicted"/>
<dbReference type="AlphaFoldDB" id="A0A016VU71"/>
<gene>
    <name evidence="2" type="primary">Acey_s0005.g2710</name>
    <name evidence="2" type="ORF">Y032_0005g2710</name>
</gene>
<evidence type="ECO:0000313" key="2">
    <source>
        <dbReference type="EMBL" id="EYC30547.1"/>
    </source>
</evidence>
<feature type="chain" id="PRO_5001489924" description="Saposin B-type domain-containing protein" evidence="1">
    <location>
        <begin position="20"/>
        <end position="111"/>
    </location>
</feature>
<evidence type="ECO:0000256" key="1">
    <source>
        <dbReference type="SAM" id="SignalP"/>
    </source>
</evidence>
<dbReference type="Proteomes" id="UP000024635">
    <property type="component" value="Unassembled WGS sequence"/>
</dbReference>